<evidence type="ECO:0000256" key="4">
    <source>
        <dbReference type="ARBA" id="ARBA00022605"/>
    </source>
</evidence>
<keyword evidence="6" id="KW-0862">Zinc</keyword>
<dbReference type="AlphaFoldDB" id="K1SWU2"/>
<dbReference type="Gene3D" id="1.20.5.1300">
    <property type="match status" value="1"/>
</dbReference>
<evidence type="ECO:0000313" key="11">
    <source>
        <dbReference type="EMBL" id="EKC51696.1"/>
    </source>
</evidence>
<evidence type="ECO:0000256" key="9">
    <source>
        <dbReference type="ARBA" id="ARBA00023102"/>
    </source>
</evidence>
<organism evidence="11">
    <name type="scientific">human gut metagenome</name>
    <dbReference type="NCBI Taxonomy" id="408170"/>
    <lineage>
        <taxon>unclassified sequences</taxon>
        <taxon>metagenomes</taxon>
        <taxon>organismal metagenomes</taxon>
    </lineage>
</organism>
<evidence type="ECO:0000256" key="5">
    <source>
        <dbReference type="ARBA" id="ARBA00022723"/>
    </source>
</evidence>
<protein>
    <recommendedName>
        <fullName evidence="3">histidinol dehydrogenase</fullName>
        <ecNumber evidence="3">1.1.1.23</ecNumber>
    </recommendedName>
</protein>
<accession>K1SWU2</accession>
<dbReference type="GO" id="GO:0051287">
    <property type="term" value="F:NAD binding"/>
    <property type="evidence" value="ECO:0007669"/>
    <property type="project" value="InterPro"/>
</dbReference>
<proteinExistence type="predicted"/>
<gene>
    <name evidence="11" type="ORF">OBE_13473</name>
</gene>
<comment type="pathway">
    <text evidence="2">Amino-acid biosynthesis; L-histidine biosynthesis; L-histidine from 5-phospho-alpha-D-ribose 1-diphosphate: step 9/9.</text>
</comment>
<evidence type="ECO:0000256" key="7">
    <source>
        <dbReference type="ARBA" id="ARBA00023002"/>
    </source>
</evidence>
<keyword evidence="5" id="KW-0479">Metal-binding</keyword>
<comment type="caution">
    <text evidence="11">The sequence shown here is derived from an EMBL/GenBank/DDBJ whole genome shotgun (WGS) entry which is preliminary data.</text>
</comment>
<dbReference type="FunFam" id="1.20.5.1300:FF:000002">
    <property type="entry name" value="Histidinol dehydrogenase, chloroplastic"/>
    <property type="match status" value="1"/>
</dbReference>
<evidence type="ECO:0000256" key="6">
    <source>
        <dbReference type="ARBA" id="ARBA00022833"/>
    </source>
</evidence>
<reference evidence="11" key="1">
    <citation type="journal article" date="2013" name="Environ. Microbiol.">
        <title>Microbiota from the distal guts of lean and obese adolescents exhibit partial functional redundancy besides clear differences in community structure.</title>
        <authorList>
            <person name="Ferrer M."/>
            <person name="Ruiz A."/>
            <person name="Lanza F."/>
            <person name="Haange S.B."/>
            <person name="Oberbach A."/>
            <person name="Till H."/>
            <person name="Bargiela R."/>
            <person name="Campoy C."/>
            <person name="Segura M.T."/>
            <person name="Richter M."/>
            <person name="von Bergen M."/>
            <person name="Seifert J."/>
            <person name="Suarez A."/>
        </authorList>
    </citation>
    <scope>NUCLEOTIDE SEQUENCE</scope>
</reference>
<dbReference type="GO" id="GO:0000105">
    <property type="term" value="P:L-histidine biosynthetic process"/>
    <property type="evidence" value="ECO:0007669"/>
    <property type="project" value="UniProtKB-KW"/>
</dbReference>
<evidence type="ECO:0000256" key="10">
    <source>
        <dbReference type="ARBA" id="ARBA00049489"/>
    </source>
</evidence>
<dbReference type="EC" id="1.1.1.23" evidence="3"/>
<comment type="cofactor">
    <cofactor evidence="1">
        <name>Zn(2+)</name>
        <dbReference type="ChEBI" id="CHEBI:29105"/>
    </cofactor>
</comment>
<keyword evidence="8" id="KW-0520">NAD</keyword>
<keyword evidence="4" id="KW-0028">Amino-acid biosynthesis</keyword>
<dbReference type="Pfam" id="PF00815">
    <property type="entry name" value="Histidinol_dh"/>
    <property type="match status" value="1"/>
</dbReference>
<evidence type="ECO:0000256" key="2">
    <source>
        <dbReference type="ARBA" id="ARBA00004940"/>
    </source>
</evidence>
<name>K1SWU2_9ZZZZ</name>
<dbReference type="GO" id="GO:0004399">
    <property type="term" value="F:histidinol dehydrogenase activity"/>
    <property type="evidence" value="ECO:0007669"/>
    <property type="project" value="UniProtKB-EC"/>
</dbReference>
<dbReference type="GO" id="GO:0046872">
    <property type="term" value="F:metal ion binding"/>
    <property type="evidence" value="ECO:0007669"/>
    <property type="project" value="UniProtKB-KW"/>
</dbReference>
<dbReference type="EMBL" id="AJWZ01009299">
    <property type="protein sequence ID" value="EKC51696.1"/>
    <property type="molecule type" value="Genomic_DNA"/>
</dbReference>
<evidence type="ECO:0000256" key="1">
    <source>
        <dbReference type="ARBA" id="ARBA00001947"/>
    </source>
</evidence>
<feature type="non-terminal residue" evidence="11">
    <location>
        <position position="1"/>
    </location>
</feature>
<comment type="catalytic activity">
    <reaction evidence="10">
        <text>L-histidinol + 2 NAD(+) + H2O = L-histidine + 2 NADH + 3 H(+)</text>
        <dbReference type="Rhea" id="RHEA:20641"/>
        <dbReference type="ChEBI" id="CHEBI:15377"/>
        <dbReference type="ChEBI" id="CHEBI:15378"/>
        <dbReference type="ChEBI" id="CHEBI:57540"/>
        <dbReference type="ChEBI" id="CHEBI:57595"/>
        <dbReference type="ChEBI" id="CHEBI:57699"/>
        <dbReference type="ChEBI" id="CHEBI:57945"/>
        <dbReference type="EC" id="1.1.1.23"/>
    </reaction>
</comment>
<keyword evidence="7" id="KW-0560">Oxidoreductase</keyword>
<dbReference type="InterPro" id="IPR012131">
    <property type="entry name" value="Hstdl_DH"/>
</dbReference>
<evidence type="ECO:0000256" key="8">
    <source>
        <dbReference type="ARBA" id="ARBA00023027"/>
    </source>
</evidence>
<keyword evidence="9" id="KW-0368">Histidine biosynthesis</keyword>
<evidence type="ECO:0000256" key="3">
    <source>
        <dbReference type="ARBA" id="ARBA00012965"/>
    </source>
</evidence>
<sequence>DFVKKSSFIYYTRDALGKVQSRIADFAEHEGLHAHAKSVTIRFENQ</sequence>